<organism evidence="1">
    <name type="scientific">Anguilla anguilla</name>
    <name type="common">European freshwater eel</name>
    <name type="synonym">Muraena anguilla</name>
    <dbReference type="NCBI Taxonomy" id="7936"/>
    <lineage>
        <taxon>Eukaryota</taxon>
        <taxon>Metazoa</taxon>
        <taxon>Chordata</taxon>
        <taxon>Craniata</taxon>
        <taxon>Vertebrata</taxon>
        <taxon>Euteleostomi</taxon>
        <taxon>Actinopterygii</taxon>
        <taxon>Neopterygii</taxon>
        <taxon>Teleostei</taxon>
        <taxon>Anguilliformes</taxon>
        <taxon>Anguillidae</taxon>
        <taxon>Anguilla</taxon>
    </lineage>
</organism>
<accession>A0A0E9UZQ7</accession>
<dbReference type="EMBL" id="GBXM01037310">
    <property type="protein sequence ID" value="JAH71267.1"/>
    <property type="molecule type" value="Transcribed_RNA"/>
</dbReference>
<protein>
    <submittedName>
        <fullName evidence="1">Uncharacterized protein</fullName>
    </submittedName>
</protein>
<proteinExistence type="predicted"/>
<name>A0A0E9UZQ7_ANGAN</name>
<dbReference type="AlphaFoldDB" id="A0A0E9UZQ7"/>
<reference evidence="1" key="2">
    <citation type="journal article" date="2015" name="Fish Shellfish Immunol.">
        <title>Early steps in the European eel (Anguilla anguilla)-Vibrio vulnificus interaction in the gills: Role of the RtxA13 toxin.</title>
        <authorList>
            <person name="Callol A."/>
            <person name="Pajuelo D."/>
            <person name="Ebbesson L."/>
            <person name="Teles M."/>
            <person name="MacKenzie S."/>
            <person name="Amaro C."/>
        </authorList>
    </citation>
    <scope>NUCLEOTIDE SEQUENCE</scope>
</reference>
<sequence>MENTFMTTQRCKCAPGGVQLEIHI</sequence>
<evidence type="ECO:0000313" key="1">
    <source>
        <dbReference type="EMBL" id="JAH71267.1"/>
    </source>
</evidence>
<reference evidence="1" key="1">
    <citation type="submission" date="2014-11" db="EMBL/GenBank/DDBJ databases">
        <authorList>
            <person name="Amaro Gonzalez C."/>
        </authorList>
    </citation>
    <scope>NUCLEOTIDE SEQUENCE</scope>
</reference>